<name>A0A089L5F4_PAEBO</name>
<reference evidence="1" key="1">
    <citation type="submission" date="2014-08" db="EMBL/GenBank/DDBJ databases">
        <title>Comparative genomics of the Paenibacillus odorifer group.</title>
        <authorList>
            <person name="den Bakker H.C."/>
            <person name="Tsai Y.-C.Y.-C."/>
            <person name="Martin N."/>
            <person name="Korlach J."/>
            <person name="Wiedmann M."/>
        </authorList>
    </citation>
    <scope>NUCLEOTIDE SEQUENCE [LARGE SCALE GENOMIC DNA]</scope>
    <source>
        <strain evidence="1">DSM 13188</strain>
    </source>
</reference>
<gene>
    <name evidence="1" type="ORF">PBOR_06985</name>
</gene>
<sequence length="135" mass="16009">MNIMGYERIKDSVVFGFEEYIEEEGLNVAQASAKMLEEEWRRVNDSLFTKTLYFISIALESLKYKEIADFIYYKLDIYLENAEFEENIDKNDIEKLLQDIQVCKKLIDSIDEYKIRETSFATKSRVEYILGLKVD</sequence>
<keyword evidence="2" id="KW-1185">Reference proteome</keyword>
<dbReference type="AlphaFoldDB" id="A0A089L5F4"/>
<evidence type="ECO:0000313" key="2">
    <source>
        <dbReference type="Proteomes" id="UP000029518"/>
    </source>
</evidence>
<accession>A0A089L5F4</accession>
<dbReference type="KEGG" id="pbd:PBOR_06985"/>
<dbReference type="RefSeq" id="WP_042211011.1">
    <property type="nucleotide sequence ID" value="NZ_CP009285.1"/>
</dbReference>
<dbReference type="EMBL" id="CP009285">
    <property type="protein sequence ID" value="AIQ56711.1"/>
    <property type="molecule type" value="Genomic_DNA"/>
</dbReference>
<dbReference type="OrthoDB" id="2339477at2"/>
<dbReference type="Proteomes" id="UP000029518">
    <property type="component" value="Chromosome"/>
</dbReference>
<proteinExistence type="predicted"/>
<evidence type="ECO:0000313" key="1">
    <source>
        <dbReference type="EMBL" id="AIQ56711.1"/>
    </source>
</evidence>
<protein>
    <submittedName>
        <fullName evidence="1">Uncharacterized protein</fullName>
    </submittedName>
</protein>
<organism evidence="1 2">
    <name type="scientific">Paenibacillus borealis</name>
    <dbReference type="NCBI Taxonomy" id="160799"/>
    <lineage>
        <taxon>Bacteria</taxon>
        <taxon>Bacillati</taxon>
        <taxon>Bacillota</taxon>
        <taxon>Bacilli</taxon>
        <taxon>Bacillales</taxon>
        <taxon>Paenibacillaceae</taxon>
        <taxon>Paenibacillus</taxon>
    </lineage>
</organism>
<dbReference type="HOGENOM" id="CLU_1913825_0_0_9"/>